<dbReference type="Proteomes" id="UP000033647">
    <property type="component" value="Unassembled WGS sequence"/>
</dbReference>
<proteinExistence type="predicted"/>
<evidence type="ECO:0000313" key="3">
    <source>
        <dbReference type="Proteomes" id="UP000033647"/>
    </source>
</evidence>
<dbReference type="PANTHER" id="PTHR39290:SF6">
    <property type="entry name" value="S-ADENOSYL-L-METHIONINE-DEPENDENT METHYLTRANSFERASES SUPERFAMILY PROTEIN"/>
    <property type="match status" value="1"/>
</dbReference>
<accession>A0A0F4GV79</accession>
<dbReference type="AlphaFoldDB" id="A0A0F4GV79"/>
<dbReference type="InterPro" id="IPR029063">
    <property type="entry name" value="SAM-dependent_MTases_sf"/>
</dbReference>
<evidence type="ECO:0000256" key="1">
    <source>
        <dbReference type="SAM" id="MobiDB-lite"/>
    </source>
</evidence>
<evidence type="ECO:0000313" key="2">
    <source>
        <dbReference type="EMBL" id="KJY00111.1"/>
    </source>
</evidence>
<feature type="region of interest" description="Disordered" evidence="1">
    <location>
        <begin position="1"/>
        <end position="29"/>
    </location>
</feature>
<organism evidence="2 3">
    <name type="scientific">Zymoseptoria brevis</name>
    <dbReference type="NCBI Taxonomy" id="1047168"/>
    <lineage>
        <taxon>Eukaryota</taxon>
        <taxon>Fungi</taxon>
        <taxon>Dikarya</taxon>
        <taxon>Ascomycota</taxon>
        <taxon>Pezizomycotina</taxon>
        <taxon>Dothideomycetes</taxon>
        <taxon>Dothideomycetidae</taxon>
        <taxon>Mycosphaerellales</taxon>
        <taxon>Mycosphaerellaceae</taxon>
        <taxon>Zymoseptoria</taxon>
    </lineage>
</organism>
<name>A0A0F4GV79_9PEZI</name>
<dbReference type="OrthoDB" id="5411518at2759"/>
<protein>
    <submittedName>
        <fullName evidence="2">Uncharacterized protein</fullName>
    </submittedName>
</protein>
<reference evidence="2 3" key="1">
    <citation type="submission" date="2015-03" db="EMBL/GenBank/DDBJ databases">
        <title>RNA-seq based gene annotation and comparative genomics of four Zymoseptoria species reveal species-specific pathogenicity related genes and transposable element activity.</title>
        <authorList>
            <person name="Grandaubert J."/>
            <person name="Bhattacharyya A."/>
            <person name="Stukenbrock E.H."/>
        </authorList>
    </citation>
    <scope>NUCLEOTIDE SEQUENCE [LARGE SCALE GENOMIC DNA]</scope>
    <source>
        <strain evidence="2 3">Zb18110</strain>
    </source>
</reference>
<comment type="caution">
    <text evidence="2">The sequence shown here is derived from an EMBL/GenBank/DDBJ whole genome shotgun (WGS) entry which is preliminary data.</text>
</comment>
<dbReference type="EMBL" id="LAFY01000334">
    <property type="protein sequence ID" value="KJY00111.1"/>
    <property type="molecule type" value="Genomic_DNA"/>
</dbReference>
<sequence length="378" mass="41625">MTVTLPAESHPTPSMPQIPRSARTEGSSTFDPDRFFEAWAKGEITAPSDNDFKKSIQTAFGLPSRDNYVYKAVAAVSLEQAQAHVAAGGNNGLHGWYKTSEGQPRPPPSSADIAAYVDIFRPTTNTSKALKALGSNAKKGTVREDVAKHLLALYAPPDDSRKLVVSKSKTHPNPYFDVWAWACQNLEWAGPEEKTAEVKISHAILPVFYHHFGCVVPSYESLAFIQQVARGRNILDVGSGNGYWCYALRSFDSNPKKKMTVTPIDNGLSEWRTLWVADTIEVDGAKWLQQNNGGLDDVLLLVYPMVGNDFTSKMLKAYRGTTIISAGAQNSSGFTAFKSETIADWTGREMPSWEKVLQVPLPSFAGKDEALFIFEKKQ</sequence>
<dbReference type="PANTHER" id="PTHR39290">
    <property type="entry name" value="C3H1-TYPE DOMAIN-CONTAINING PROTEIN-RELATED"/>
    <property type="match status" value="1"/>
</dbReference>
<keyword evidence="3" id="KW-1185">Reference proteome</keyword>
<gene>
    <name evidence="2" type="ORF">TI39_contig342g00027</name>
</gene>
<dbReference type="SUPFAM" id="SSF53335">
    <property type="entry name" value="S-adenosyl-L-methionine-dependent methyltransferases"/>
    <property type="match status" value="1"/>
</dbReference>